<keyword evidence="3" id="KW-1185">Reference proteome</keyword>
<dbReference type="RefSeq" id="WP_377548676.1">
    <property type="nucleotide sequence ID" value="NZ_JBHSBN010000015.1"/>
</dbReference>
<comment type="caution">
    <text evidence="2">The sequence shown here is derived from an EMBL/GenBank/DDBJ whole genome shotgun (WGS) entry which is preliminary data.</text>
</comment>
<keyword evidence="1" id="KW-0472">Membrane</keyword>
<gene>
    <name evidence="2" type="ORF">ACFOX0_21200</name>
</gene>
<proteinExistence type="predicted"/>
<organism evidence="2 3">
    <name type="scientific">Micromonospora zhanjiangensis</name>
    <dbReference type="NCBI Taxonomy" id="1522057"/>
    <lineage>
        <taxon>Bacteria</taxon>
        <taxon>Bacillati</taxon>
        <taxon>Actinomycetota</taxon>
        <taxon>Actinomycetes</taxon>
        <taxon>Micromonosporales</taxon>
        <taxon>Micromonosporaceae</taxon>
        <taxon>Micromonospora</taxon>
    </lineage>
</organism>
<reference evidence="3" key="1">
    <citation type="journal article" date="2019" name="Int. J. Syst. Evol. Microbiol.">
        <title>The Global Catalogue of Microorganisms (GCM) 10K type strain sequencing project: providing services to taxonomists for standard genome sequencing and annotation.</title>
        <authorList>
            <consortium name="The Broad Institute Genomics Platform"/>
            <consortium name="The Broad Institute Genome Sequencing Center for Infectious Disease"/>
            <person name="Wu L."/>
            <person name="Ma J."/>
        </authorList>
    </citation>
    <scope>NUCLEOTIDE SEQUENCE [LARGE SCALE GENOMIC DNA]</scope>
    <source>
        <strain evidence="3">2902at01</strain>
    </source>
</reference>
<keyword evidence="1" id="KW-1133">Transmembrane helix</keyword>
<feature type="transmembrane region" description="Helical" evidence="1">
    <location>
        <begin position="32"/>
        <end position="54"/>
    </location>
</feature>
<evidence type="ECO:0000256" key="1">
    <source>
        <dbReference type="SAM" id="Phobius"/>
    </source>
</evidence>
<evidence type="ECO:0008006" key="4">
    <source>
        <dbReference type="Google" id="ProtNLM"/>
    </source>
</evidence>
<evidence type="ECO:0000313" key="2">
    <source>
        <dbReference type="EMBL" id="MFC4108438.1"/>
    </source>
</evidence>
<sequence length="56" mass="5990">MPIVLAVVGFLMLAYAVGLLVMVRRGRKIPPVGYLGLVGLNGVLIAALLAWMVARR</sequence>
<name>A0ABV8KQW1_9ACTN</name>
<protein>
    <recommendedName>
        <fullName evidence="4">PEP-CTERM protein-sorting domain-containing protein</fullName>
    </recommendedName>
</protein>
<dbReference type="EMBL" id="JBHSBN010000015">
    <property type="protein sequence ID" value="MFC4108438.1"/>
    <property type="molecule type" value="Genomic_DNA"/>
</dbReference>
<dbReference type="Proteomes" id="UP001595868">
    <property type="component" value="Unassembled WGS sequence"/>
</dbReference>
<evidence type="ECO:0000313" key="3">
    <source>
        <dbReference type="Proteomes" id="UP001595868"/>
    </source>
</evidence>
<accession>A0ABV8KQW1</accession>
<keyword evidence="1" id="KW-0812">Transmembrane</keyword>